<accession>E2A0Z3</accession>
<name>E2A0Z3_CAMFO</name>
<keyword evidence="3" id="KW-1185">Reference proteome</keyword>
<sequence length="237" mass="26447">MRKEGRNSSQENHDKSIDGTLQRPRIEKEALGYLTSIVRIGTAIVSAILNSIRFLAAGAKMIAEIIIILKYKKENEEWKIFLIQKRTPPAYKRSSSSLGVMGIFYLSERRAVYFGHKSIVHACDASEWVGMHSVCIKRHWPPLASQTPFPLLQQPSPAATNPFRCSGTSTSSRINFMQFFEGRLNVTVLYSHVESLATKFPKEILLAARKIAAWVAMIDPSVCENGAGCRAETSGCR</sequence>
<dbReference type="EMBL" id="GL435626">
    <property type="protein sequence ID" value="EFN73046.1"/>
    <property type="molecule type" value="Genomic_DNA"/>
</dbReference>
<dbReference type="AlphaFoldDB" id="E2A0Z3"/>
<keyword evidence="1" id="KW-0812">Transmembrane</keyword>
<evidence type="ECO:0000256" key="1">
    <source>
        <dbReference type="SAM" id="Phobius"/>
    </source>
</evidence>
<organism evidence="3">
    <name type="scientific">Camponotus floridanus</name>
    <name type="common">Florida carpenter ant</name>
    <dbReference type="NCBI Taxonomy" id="104421"/>
    <lineage>
        <taxon>Eukaryota</taxon>
        <taxon>Metazoa</taxon>
        <taxon>Ecdysozoa</taxon>
        <taxon>Arthropoda</taxon>
        <taxon>Hexapoda</taxon>
        <taxon>Insecta</taxon>
        <taxon>Pterygota</taxon>
        <taxon>Neoptera</taxon>
        <taxon>Endopterygota</taxon>
        <taxon>Hymenoptera</taxon>
        <taxon>Apocrita</taxon>
        <taxon>Aculeata</taxon>
        <taxon>Formicoidea</taxon>
        <taxon>Formicidae</taxon>
        <taxon>Formicinae</taxon>
        <taxon>Camponotus</taxon>
    </lineage>
</organism>
<dbReference type="Proteomes" id="UP000000311">
    <property type="component" value="Unassembled WGS sequence"/>
</dbReference>
<evidence type="ECO:0000313" key="3">
    <source>
        <dbReference type="Proteomes" id="UP000000311"/>
    </source>
</evidence>
<dbReference type="STRING" id="104421.E2A0Z3"/>
<dbReference type="InParanoid" id="E2A0Z3"/>
<feature type="transmembrane region" description="Helical" evidence="1">
    <location>
        <begin position="30"/>
        <end position="48"/>
    </location>
</feature>
<proteinExistence type="predicted"/>
<keyword evidence="1" id="KW-0472">Membrane</keyword>
<protein>
    <submittedName>
        <fullName evidence="2">Uncharacterized protein</fullName>
    </submittedName>
</protein>
<gene>
    <name evidence="2" type="ORF">EAG_11339</name>
</gene>
<keyword evidence="1" id="KW-1133">Transmembrane helix</keyword>
<reference evidence="2 3" key="1">
    <citation type="journal article" date="2010" name="Science">
        <title>Genomic comparison of the ants Camponotus floridanus and Harpegnathos saltator.</title>
        <authorList>
            <person name="Bonasio R."/>
            <person name="Zhang G."/>
            <person name="Ye C."/>
            <person name="Mutti N.S."/>
            <person name="Fang X."/>
            <person name="Qin N."/>
            <person name="Donahue G."/>
            <person name="Yang P."/>
            <person name="Li Q."/>
            <person name="Li C."/>
            <person name="Zhang P."/>
            <person name="Huang Z."/>
            <person name="Berger S.L."/>
            <person name="Reinberg D."/>
            <person name="Wang J."/>
            <person name="Liebig J."/>
        </authorList>
    </citation>
    <scope>NUCLEOTIDE SEQUENCE [LARGE SCALE GENOMIC DNA]</scope>
    <source>
        <strain evidence="3">C129</strain>
    </source>
</reference>
<evidence type="ECO:0000313" key="2">
    <source>
        <dbReference type="EMBL" id="EFN73046.1"/>
    </source>
</evidence>